<dbReference type="Proteomes" id="UP000249056">
    <property type="component" value="Unassembled WGS sequence"/>
</dbReference>
<evidence type="ECO:0000313" key="2">
    <source>
        <dbReference type="Proteomes" id="UP000249056"/>
    </source>
</evidence>
<protein>
    <submittedName>
        <fullName evidence="1">Uncharacterized protein</fullName>
    </submittedName>
</protein>
<sequence>MQICSRRCKHTHLIVSTLPSVLVPNEISKSHGCGASHANSDTNNFIQGLEHLFCEHHTVQMEGHFQNSSVQILSATGLRKPKLFELVENQLMIDTAKTHNIGERDPIP</sequence>
<accession>A0A395J1P8</accession>
<proteinExistence type="predicted"/>
<gene>
    <name evidence="1" type="ORF">DID88_006106</name>
</gene>
<name>A0A395J1P8_9HELO</name>
<organism evidence="1 2">
    <name type="scientific">Monilinia fructigena</name>
    <dbReference type="NCBI Taxonomy" id="38457"/>
    <lineage>
        <taxon>Eukaryota</taxon>
        <taxon>Fungi</taxon>
        <taxon>Dikarya</taxon>
        <taxon>Ascomycota</taxon>
        <taxon>Pezizomycotina</taxon>
        <taxon>Leotiomycetes</taxon>
        <taxon>Helotiales</taxon>
        <taxon>Sclerotiniaceae</taxon>
        <taxon>Monilinia</taxon>
    </lineage>
</organism>
<keyword evidence="2" id="KW-1185">Reference proteome</keyword>
<dbReference type="EMBL" id="QKRW01000006">
    <property type="protein sequence ID" value="RAL66415.1"/>
    <property type="molecule type" value="Genomic_DNA"/>
</dbReference>
<evidence type="ECO:0000313" key="1">
    <source>
        <dbReference type="EMBL" id="RAL66415.1"/>
    </source>
</evidence>
<dbReference type="AlphaFoldDB" id="A0A395J1P8"/>
<reference evidence="1 2" key="1">
    <citation type="submission" date="2018-06" db="EMBL/GenBank/DDBJ databases">
        <title>Genome Sequence of the Brown Rot Fungal Pathogen Monilinia fructigena.</title>
        <authorList>
            <person name="Landi L."/>
            <person name="De Miccolis Angelini R.M."/>
            <person name="Pollastro S."/>
            <person name="Abate D."/>
            <person name="Faretra F."/>
            <person name="Romanazzi G."/>
        </authorList>
    </citation>
    <scope>NUCLEOTIDE SEQUENCE [LARGE SCALE GENOMIC DNA]</scope>
    <source>
        <strain evidence="1 2">Mfrg269</strain>
    </source>
</reference>
<comment type="caution">
    <text evidence="1">The sequence shown here is derived from an EMBL/GenBank/DDBJ whole genome shotgun (WGS) entry which is preliminary data.</text>
</comment>